<reference evidence="3 4" key="1">
    <citation type="journal article" date="2018" name="Mol. Plant">
        <title>The genome of Artemisia annua provides insight into the evolution of Asteraceae family and artemisinin biosynthesis.</title>
        <authorList>
            <person name="Shen Q."/>
            <person name="Zhang L."/>
            <person name="Liao Z."/>
            <person name="Wang S."/>
            <person name="Yan T."/>
            <person name="Shi P."/>
            <person name="Liu M."/>
            <person name="Fu X."/>
            <person name="Pan Q."/>
            <person name="Wang Y."/>
            <person name="Lv Z."/>
            <person name="Lu X."/>
            <person name="Zhang F."/>
            <person name="Jiang W."/>
            <person name="Ma Y."/>
            <person name="Chen M."/>
            <person name="Hao X."/>
            <person name="Li L."/>
            <person name="Tang Y."/>
            <person name="Lv G."/>
            <person name="Zhou Y."/>
            <person name="Sun X."/>
            <person name="Brodelius P.E."/>
            <person name="Rose J.K.C."/>
            <person name="Tang K."/>
        </authorList>
    </citation>
    <scope>NUCLEOTIDE SEQUENCE [LARGE SCALE GENOMIC DNA]</scope>
    <source>
        <strain evidence="4">cv. Huhao1</strain>
        <tissue evidence="3">Leaf</tissue>
    </source>
</reference>
<dbReference type="InterPro" id="IPR051504">
    <property type="entry name" value="Plant_metabolite_acyltrans"/>
</dbReference>
<dbReference type="SUPFAM" id="SSF52777">
    <property type="entry name" value="CoA-dependent acyltransferases"/>
    <property type="match status" value="1"/>
</dbReference>
<dbReference type="EMBL" id="PKPP01003351">
    <property type="protein sequence ID" value="PWA69848.1"/>
    <property type="molecule type" value="Genomic_DNA"/>
</dbReference>
<dbReference type="PANTHER" id="PTHR31625">
    <property type="match status" value="1"/>
</dbReference>
<dbReference type="GO" id="GO:0016747">
    <property type="term" value="F:acyltransferase activity, transferring groups other than amino-acyl groups"/>
    <property type="evidence" value="ECO:0007669"/>
    <property type="project" value="UniProtKB-ARBA"/>
</dbReference>
<keyword evidence="2" id="KW-0012">Acyltransferase</keyword>
<evidence type="ECO:0000313" key="3">
    <source>
        <dbReference type="EMBL" id="PWA69848.1"/>
    </source>
</evidence>
<proteinExistence type="predicted"/>
<dbReference type="OrthoDB" id="1862401at2759"/>
<name>A0A2U1N8L7_ARTAN</name>
<keyword evidence="1 3" id="KW-0808">Transferase</keyword>
<dbReference type="InterPro" id="IPR023213">
    <property type="entry name" value="CAT-like_dom_sf"/>
</dbReference>
<evidence type="ECO:0000256" key="1">
    <source>
        <dbReference type="ARBA" id="ARBA00022679"/>
    </source>
</evidence>
<gene>
    <name evidence="3" type="ORF">CTI12_AA294080</name>
</gene>
<evidence type="ECO:0000256" key="2">
    <source>
        <dbReference type="ARBA" id="ARBA00023315"/>
    </source>
</evidence>
<dbReference type="STRING" id="35608.A0A2U1N8L7"/>
<keyword evidence="4" id="KW-1185">Reference proteome</keyword>
<dbReference type="Proteomes" id="UP000245207">
    <property type="component" value="Unassembled WGS sequence"/>
</dbReference>
<protein>
    <submittedName>
        <fullName evidence="3">Chloramphenicol acetyltransferase-like domain-containing protein</fullName>
    </submittedName>
</protein>
<evidence type="ECO:0000313" key="4">
    <source>
        <dbReference type="Proteomes" id="UP000245207"/>
    </source>
</evidence>
<organism evidence="3 4">
    <name type="scientific">Artemisia annua</name>
    <name type="common">Sweet wormwood</name>
    <dbReference type="NCBI Taxonomy" id="35608"/>
    <lineage>
        <taxon>Eukaryota</taxon>
        <taxon>Viridiplantae</taxon>
        <taxon>Streptophyta</taxon>
        <taxon>Embryophyta</taxon>
        <taxon>Tracheophyta</taxon>
        <taxon>Spermatophyta</taxon>
        <taxon>Magnoliopsida</taxon>
        <taxon>eudicotyledons</taxon>
        <taxon>Gunneridae</taxon>
        <taxon>Pentapetalae</taxon>
        <taxon>asterids</taxon>
        <taxon>campanulids</taxon>
        <taxon>Asterales</taxon>
        <taxon>Asteraceae</taxon>
        <taxon>Asteroideae</taxon>
        <taxon>Anthemideae</taxon>
        <taxon>Artemisiinae</taxon>
        <taxon>Artemisia</taxon>
    </lineage>
</organism>
<accession>A0A2U1N8L7</accession>
<dbReference type="AlphaFoldDB" id="A0A2U1N8L7"/>
<dbReference type="Gene3D" id="3.30.559.10">
    <property type="entry name" value="Chloramphenicol acetyltransferase-like domain"/>
    <property type="match status" value="2"/>
</dbReference>
<dbReference type="Pfam" id="PF02458">
    <property type="entry name" value="Transferase"/>
    <property type="match status" value="1"/>
</dbReference>
<comment type="caution">
    <text evidence="3">The sequence shown here is derived from an EMBL/GenBank/DDBJ whole genome shotgun (WGS) entry which is preliminary data.</text>
</comment>
<sequence length="457" mass="51707">MASSPTFTMLQESHVSPPRATVDDVSLALTYFDTIHLLRPPVHYLFFYELPLITKTHFLKTIAPNLEQSLSNTLQHFFPFAGNLIVFNTSTKLPEISYFEGDSVKVTFGECNLDFNDLTGYHPRNCDKFYHLIPRLGQYVKLPDYIKIPVFSLQVTFFPNRGISIGMSSHHSLGDASTQFSFLKAWTSIARHGTDESFLANGTLPLYERYPPTPDESDLNRMEVETFLKKEYQPLYLFGPTNKVRATFILTRTIIDQLRKRVLAQLPNLPHVSSLTVACGYIWYCIAKSRDDELHLHAFGLPIDCRKRLDPPVPEAYFGNCVLGSITTETTSVLSGDDGFITAVKLIGENLHKMLTDKDGVVKHRIRLINALLSKEFVPKMMTAVSGSPKQKLYDLDFGWGKPKKIETISIDYSNSISLHSSKESTEDLEIGVCLTDTGMQAFARIFNKELEHLTFN</sequence>